<comment type="caution">
    <text evidence="2">The sequence shown here is derived from an EMBL/GenBank/DDBJ whole genome shotgun (WGS) entry which is preliminary data.</text>
</comment>
<dbReference type="Gene3D" id="3.90.1720.10">
    <property type="entry name" value="endopeptidase domain like (from Nostoc punctiforme)"/>
    <property type="match status" value="1"/>
</dbReference>
<proteinExistence type="predicted"/>
<organism evidence="2 3">
    <name type="scientific">Saccharothrix xinjiangensis</name>
    <dbReference type="NCBI Taxonomy" id="204798"/>
    <lineage>
        <taxon>Bacteria</taxon>
        <taxon>Bacillati</taxon>
        <taxon>Actinomycetota</taxon>
        <taxon>Actinomycetes</taxon>
        <taxon>Pseudonocardiales</taxon>
        <taxon>Pseudonocardiaceae</taxon>
        <taxon>Saccharothrix</taxon>
    </lineage>
</organism>
<feature type="chain" id="PRO_5046517421" description="NlpC/P60 family protein" evidence="1">
    <location>
        <begin position="23"/>
        <end position="267"/>
    </location>
</feature>
<evidence type="ECO:0008006" key="4">
    <source>
        <dbReference type="Google" id="ProtNLM"/>
    </source>
</evidence>
<dbReference type="RefSeq" id="WP_380647001.1">
    <property type="nucleotide sequence ID" value="NZ_JBHSJB010000017.1"/>
</dbReference>
<feature type="signal peptide" evidence="1">
    <location>
        <begin position="1"/>
        <end position="22"/>
    </location>
</feature>
<name>A0ABV9Y0T2_9PSEU</name>
<protein>
    <recommendedName>
        <fullName evidence="4">NlpC/P60 family protein</fullName>
    </recommendedName>
</protein>
<accession>A0ABV9Y0T2</accession>
<evidence type="ECO:0000313" key="3">
    <source>
        <dbReference type="Proteomes" id="UP001595833"/>
    </source>
</evidence>
<reference evidence="3" key="1">
    <citation type="journal article" date="2019" name="Int. J. Syst. Evol. Microbiol.">
        <title>The Global Catalogue of Microorganisms (GCM) 10K type strain sequencing project: providing services to taxonomists for standard genome sequencing and annotation.</title>
        <authorList>
            <consortium name="The Broad Institute Genomics Platform"/>
            <consortium name="The Broad Institute Genome Sequencing Center for Infectious Disease"/>
            <person name="Wu L."/>
            <person name="Ma J."/>
        </authorList>
    </citation>
    <scope>NUCLEOTIDE SEQUENCE [LARGE SCALE GENOMIC DNA]</scope>
    <source>
        <strain evidence="3">KCTC 12848</strain>
    </source>
</reference>
<dbReference type="InterPro" id="IPR038765">
    <property type="entry name" value="Papain-like_cys_pep_sf"/>
</dbReference>
<dbReference type="Proteomes" id="UP001595833">
    <property type="component" value="Unassembled WGS sequence"/>
</dbReference>
<gene>
    <name evidence="2" type="ORF">ACFPFM_20020</name>
</gene>
<keyword evidence="3" id="KW-1185">Reference proteome</keyword>
<evidence type="ECO:0000313" key="2">
    <source>
        <dbReference type="EMBL" id="MFC5056031.1"/>
    </source>
</evidence>
<keyword evidence="1" id="KW-0732">Signal</keyword>
<sequence length="267" mass="27999">MASLVCLLLTLSFALAPSAAHGQSALGNSGEADISPEISAETVGVLAAPISRGEVLSRAASWTGVPYSQSDYHPTPYGEFRQDCSGFVSMTWGLPGRPADPNGGTNTVGLAGMSSLIAKDELRPGDALIDTEGDSNTRHVALFESWANPERTRYWAYEQAGPTGNLGAEHRIIEYPYDGGSTQFKPYRYNNIVEDGGGLHHRVRSAGGAWTPFGSLGMPSATQVASAAAPSKEVHTLAVSGGQVHHRVRNALGVWGPWGLVGNPGSA</sequence>
<dbReference type="SUPFAM" id="SSF54001">
    <property type="entry name" value="Cysteine proteinases"/>
    <property type="match status" value="1"/>
</dbReference>
<evidence type="ECO:0000256" key="1">
    <source>
        <dbReference type="SAM" id="SignalP"/>
    </source>
</evidence>
<dbReference type="EMBL" id="JBHSJB010000017">
    <property type="protein sequence ID" value="MFC5056031.1"/>
    <property type="molecule type" value="Genomic_DNA"/>
</dbReference>
<feature type="non-terminal residue" evidence="2">
    <location>
        <position position="267"/>
    </location>
</feature>